<dbReference type="InterPro" id="IPR011048">
    <property type="entry name" value="Haem_d1_sf"/>
</dbReference>
<dbReference type="AlphaFoldDB" id="A0A1J5QQU5"/>
<evidence type="ECO:0000313" key="1">
    <source>
        <dbReference type="EMBL" id="OIQ82292.1"/>
    </source>
</evidence>
<gene>
    <name evidence="1" type="ORF">GALL_359330</name>
</gene>
<organism evidence="1">
    <name type="scientific">mine drainage metagenome</name>
    <dbReference type="NCBI Taxonomy" id="410659"/>
    <lineage>
        <taxon>unclassified sequences</taxon>
        <taxon>metagenomes</taxon>
        <taxon>ecological metagenomes</taxon>
    </lineage>
</organism>
<dbReference type="InterPro" id="IPR011964">
    <property type="entry name" value="YVTN_b-propeller_repeat"/>
</dbReference>
<comment type="caution">
    <text evidence="1">The sequence shown here is derived from an EMBL/GenBank/DDBJ whole genome shotgun (WGS) entry which is preliminary data.</text>
</comment>
<dbReference type="Gene3D" id="2.130.10.10">
    <property type="entry name" value="YVTN repeat-like/Quinoprotein amine dehydrogenase"/>
    <property type="match status" value="1"/>
</dbReference>
<dbReference type="InterPro" id="IPR015943">
    <property type="entry name" value="WD40/YVTN_repeat-like_dom_sf"/>
</dbReference>
<accession>A0A1J5QQU5</accession>
<name>A0A1J5QQU5_9ZZZZ</name>
<dbReference type="InterPro" id="IPR051200">
    <property type="entry name" value="Host-pathogen_enzymatic-act"/>
</dbReference>
<sequence length="115" mass="12024">MIDTGGSRVTATVRVGDHPYCATVSPDGTRIYVTNTHDDSVSVIDANANQVVATVPVDSVPEGIAYAPASHRIYVASWGDNTVSVIDANSNKRLASIPTGKQSRAFGQFVAAAPH</sequence>
<dbReference type="PANTHER" id="PTHR47197">
    <property type="entry name" value="PROTEIN NIRF"/>
    <property type="match status" value="1"/>
</dbReference>
<proteinExistence type="predicted"/>
<dbReference type="EMBL" id="MLJW01000821">
    <property type="protein sequence ID" value="OIQ82292.1"/>
    <property type="molecule type" value="Genomic_DNA"/>
</dbReference>
<dbReference type="SUPFAM" id="SSF51004">
    <property type="entry name" value="C-terminal (heme d1) domain of cytochrome cd1-nitrite reductase"/>
    <property type="match status" value="1"/>
</dbReference>
<dbReference type="PANTHER" id="PTHR47197:SF3">
    <property type="entry name" value="DIHYDRO-HEME D1 DEHYDROGENASE"/>
    <property type="match status" value="1"/>
</dbReference>
<dbReference type="NCBIfam" id="TIGR02276">
    <property type="entry name" value="beta_rpt_yvtn"/>
    <property type="match status" value="2"/>
</dbReference>
<reference evidence="1" key="1">
    <citation type="submission" date="2016-10" db="EMBL/GenBank/DDBJ databases">
        <title>Sequence of Gallionella enrichment culture.</title>
        <authorList>
            <person name="Poehlein A."/>
            <person name="Muehling M."/>
            <person name="Daniel R."/>
        </authorList>
    </citation>
    <scope>NUCLEOTIDE SEQUENCE</scope>
</reference>
<protein>
    <submittedName>
        <fullName evidence="1">Uncharacterized protein</fullName>
    </submittedName>
</protein>